<evidence type="ECO:0000313" key="3">
    <source>
        <dbReference type="Proteomes" id="UP000246077"/>
    </source>
</evidence>
<reference evidence="3" key="1">
    <citation type="submission" date="2018-05" db="EMBL/GenBank/DDBJ databases">
        <title>Zavarzinia sp. HR-AS.</title>
        <authorList>
            <person name="Lee Y."/>
            <person name="Jeon C.O."/>
        </authorList>
    </citation>
    <scope>NUCLEOTIDE SEQUENCE [LARGE SCALE GENOMIC DNA]</scope>
    <source>
        <strain evidence="3">DSM 1231</strain>
    </source>
</reference>
<accession>A0A317E626</accession>
<evidence type="ECO:0000313" key="2">
    <source>
        <dbReference type="EMBL" id="PWR20833.1"/>
    </source>
</evidence>
<keyword evidence="1" id="KW-0812">Transmembrane</keyword>
<proteinExistence type="predicted"/>
<gene>
    <name evidence="2" type="ORF">DKG75_12640</name>
</gene>
<keyword evidence="3" id="KW-1185">Reference proteome</keyword>
<sequence length="176" mass="18918">MPVILSIARRQGNRWQDRVLTLLAFCHQGAARQHGREGRLRASIAAPAAVLALVTRPLVVTRAAQDGFGLWGAMVSPVAVFLLPALAATGAPVRRLRPPAPVIVSIARQKGNRWQDRTLARRTFCHQGAMRPGEREGRLGPPIAVLAGSCRFLGAALWPGPFGGRAGSGDEAPWWL</sequence>
<name>A0A317E626_9PROT</name>
<feature type="transmembrane region" description="Helical" evidence="1">
    <location>
        <begin position="70"/>
        <end position="88"/>
    </location>
</feature>
<comment type="caution">
    <text evidence="2">The sequence shown here is derived from an EMBL/GenBank/DDBJ whole genome shotgun (WGS) entry which is preliminary data.</text>
</comment>
<keyword evidence="1" id="KW-0472">Membrane</keyword>
<dbReference type="Proteomes" id="UP000246077">
    <property type="component" value="Unassembled WGS sequence"/>
</dbReference>
<keyword evidence="1" id="KW-1133">Transmembrane helix</keyword>
<dbReference type="AlphaFoldDB" id="A0A317E626"/>
<evidence type="ECO:0000256" key="1">
    <source>
        <dbReference type="SAM" id="Phobius"/>
    </source>
</evidence>
<organism evidence="2 3">
    <name type="scientific">Zavarzinia compransoris</name>
    <dbReference type="NCBI Taxonomy" id="1264899"/>
    <lineage>
        <taxon>Bacteria</taxon>
        <taxon>Pseudomonadati</taxon>
        <taxon>Pseudomonadota</taxon>
        <taxon>Alphaproteobacteria</taxon>
        <taxon>Rhodospirillales</taxon>
        <taxon>Zavarziniaceae</taxon>
        <taxon>Zavarzinia</taxon>
    </lineage>
</organism>
<protein>
    <submittedName>
        <fullName evidence="2">Uncharacterized protein</fullName>
    </submittedName>
</protein>
<dbReference type="EMBL" id="QGLF01000003">
    <property type="protein sequence ID" value="PWR20833.1"/>
    <property type="molecule type" value="Genomic_DNA"/>
</dbReference>